<dbReference type="Pfam" id="PF00144">
    <property type="entry name" value="Beta-lactamase"/>
    <property type="match status" value="1"/>
</dbReference>
<dbReference type="EMBL" id="BAAAHK010000006">
    <property type="protein sequence ID" value="GAA0937693.1"/>
    <property type="molecule type" value="Genomic_DNA"/>
</dbReference>
<evidence type="ECO:0000313" key="3">
    <source>
        <dbReference type="Proteomes" id="UP001500542"/>
    </source>
</evidence>
<sequence length="383" mass="39835">MFAVAMAVLVGGCSPDGNSSPAPNSTFTDAGGQMLPDPATTVLDPAKAAALQAVLAKVISDPSTESGSRGVTAAVVTDKWIWSGAAGKDAAGTALTPQTSMGVASITKTFVASEVMLLAKAEKVDLDAPLSQYLKHKLTANNATVRQHLSMRSGVPNFLADDYAKMDVAIKAAPGKHWTPEQALSYDTAEPTKPDVRYDYSNPSYVLLGMLIEKVTGEPLATVLTRDLAKPAGLQRAAFQDGQKPAAPLAEDRNPVCGKAVDGYTPCRAVASLSAANAGLAADAPTVARWGYELYGDRVVPADLVQQMTAGDGEYGLGTMLFSEIYGIGTAYGHRGVLPDYTSLLVTVPSRKVSVAVILADGNKQPEGVVTELITALQPLLGS</sequence>
<comment type="caution">
    <text evidence="2">The sequence shown here is derived from an EMBL/GenBank/DDBJ whole genome shotgun (WGS) entry which is preliminary data.</text>
</comment>
<gene>
    <name evidence="2" type="ORF">GCM10009554_26120</name>
</gene>
<feature type="domain" description="Beta-lactamase-related" evidence="1">
    <location>
        <begin position="56"/>
        <end position="364"/>
    </location>
</feature>
<dbReference type="InterPro" id="IPR001466">
    <property type="entry name" value="Beta-lactam-related"/>
</dbReference>
<keyword evidence="2" id="KW-0378">Hydrolase</keyword>
<dbReference type="InterPro" id="IPR050491">
    <property type="entry name" value="AmpC-like"/>
</dbReference>
<protein>
    <submittedName>
        <fullName evidence="2">Serine hydrolase domain-containing protein</fullName>
    </submittedName>
</protein>
<dbReference type="SUPFAM" id="SSF56601">
    <property type="entry name" value="beta-lactamase/transpeptidase-like"/>
    <property type="match status" value="1"/>
</dbReference>
<keyword evidence="3" id="KW-1185">Reference proteome</keyword>
<dbReference type="Gene3D" id="3.40.710.10">
    <property type="entry name" value="DD-peptidase/beta-lactamase superfamily"/>
    <property type="match status" value="1"/>
</dbReference>
<evidence type="ECO:0000259" key="1">
    <source>
        <dbReference type="Pfam" id="PF00144"/>
    </source>
</evidence>
<organism evidence="2 3">
    <name type="scientific">Kribbella koreensis</name>
    <dbReference type="NCBI Taxonomy" id="57909"/>
    <lineage>
        <taxon>Bacteria</taxon>
        <taxon>Bacillati</taxon>
        <taxon>Actinomycetota</taxon>
        <taxon>Actinomycetes</taxon>
        <taxon>Propionibacteriales</taxon>
        <taxon>Kribbellaceae</taxon>
        <taxon>Kribbella</taxon>
    </lineage>
</organism>
<dbReference type="GO" id="GO:0016787">
    <property type="term" value="F:hydrolase activity"/>
    <property type="evidence" value="ECO:0007669"/>
    <property type="project" value="UniProtKB-KW"/>
</dbReference>
<accession>A0ABN1Q663</accession>
<proteinExistence type="predicted"/>
<evidence type="ECO:0000313" key="2">
    <source>
        <dbReference type="EMBL" id="GAA0937693.1"/>
    </source>
</evidence>
<dbReference type="Proteomes" id="UP001500542">
    <property type="component" value="Unassembled WGS sequence"/>
</dbReference>
<reference evidence="2 3" key="1">
    <citation type="journal article" date="2019" name="Int. J. Syst. Evol. Microbiol.">
        <title>The Global Catalogue of Microorganisms (GCM) 10K type strain sequencing project: providing services to taxonomists for standard genome sequencing and annotation.</title>
        <authorList>
            <consortium name="The Broad Institute Genomics Platform"/>
            <consortium name="The Broad Institute Genome Sequencing Center for Infectious Disease"/>
            <person name="Wu L."/>
            <person name="Ma J."/>
        </authorList>
    </citation>
    <scope>NUCLEOTIDE SEQUENCE [LARGE SCALE GENOMIC DNA]</scope>
    <source>
        <strain evidence="2 3">JCM 10977</strain>
    </source>
</reference>
<dbReference type="PANTHER" id="PTHR46825:SF7">
    <property type="entry name" value="D-ALANYL-D-ALANINE CARBOXYPEPTIDASE"/>
    <property type="match status" value="1"/>
</dbReference>
<name>A0ABN1Q663_9ACTN</name>
<dbReference type="PANTHER" id="PTHR46825">
    <property type="entry name" value="D-ALANYL-D-ALANINE-CARBOXYPEPTIDASE/ENDOPEPTIDASE AMPH"/>
    <property type="match status" value="1"/>
</dbReference>
<dbReference type="InterPro" id="IPR012338">
    <property type="entry name" value="Beta-lactam/transpept-like"/>
</dbReference>